<evidence type="ECO:0000256" key="4">
    <source>
        <dbReference type="ARBA" id="ARBA00022692"/>
    </source>
</evidence>
<dbReference type="InterPro" id="IPR011527">
    <property type="entry name" value="ABC1_TM_dom"/>
</dbReference>
<feature type="transmembrane region" description="Helical" evidence="9">
    <location>
        <begin position="156"/>
        <end position="174"/>
    </location>
</feature>
<feature type="domain" description="ABC transmembrane type-1" evidence="11">
    <location>
        <begin position="16"/>
        <end position="298"/>
    </location>
</feature>
<evidence type="ECO:0000313" key="12">
    <source>
        <dbReference type="EMBL" id="MQN02265.1"/>
    </source>
</evidence>
<dbReference type="FunFam" id="3.40.50.300:FF:000854">
    <property type="entry name" value="Multidrug ABC transporter ATP-binding protein"/>
    <property type="match status" value="1"/>
</dbReference>
<evidence type="ECO:0000259" key="11">
    <source>
        <dbReference type="PROSITE" id="PS50929"/>
    </source>
</evidence>
<dbReference type="GO" id="GO:0005524">
    <property type="term" value="F:ATP binding"/>
    <property type="evidence" value="ECO:0007669"/>
    <property type="project" value="UniProtKB-KW"/>
</dbReference>
<protein>
    <submittedName>
        <fullName evidence="12">ABC transporter ATP-binding protein</fullName>
    </submittedName>
</protein>
<dbReference type="GO" id="GO:0005886">
    <property type="term" value="C:plasma membrane"/>
    <property type="evidence" value="ECO:0007669"/>
    <property type="project" value="UniProtKB-SubCell"/>
</dbReference>
<comment type="subcellular location">
    <subcellularLocation>
        <location evidence="1">Cell membrane</location>
        <topology evidence="1">Multi-pass membrane protein</topology>
    </subcellularLocation>
</comment>
<keyword evidence="13" id="KW-1185">Reference proteome</keyword>
<dbReference type="InterPro" id="IPR036640">
    <property type="entry name" value="ABC1_TM_sf"/>
</dbReference>
<dbReference type="Gene3D" id="3.40.50.300">
    <property type="entry name" value="P-loop containing nucleotide triphosphate hydrolases"/>
    <property type="match status" value="1"/>
</dbReference>
<dbReference type="Proteomes" id="UP000460257">
    <property type="component" value="Unassembled WGS sequence"/>
</dbReference>
<keyword evidence="6 12" id="KW-0067">ATP-binding</keyword>
<dbReference type="PROSITE" id="PS00211">
    <property type="entry name" value="ABC_TRANSPORTER_1"/>
    <property type="match status" value="1"/>
</dbReference>
<dbReference type="Pfam" id="PF00664">
    <property type="entry name" value="ABC_membrane"/>
    <property type="match status" value="1"/>
</dbReference>
<evidence type="ECO:0000256" key="1">
    <source>
        <dbReference type="ARBA" id="ARBA00004651"/>
    </source>
</evidence>
<accession>A0A6N7J2G9</accession>
<keyword evidence="7 9" id="KW-1133">Transmembrane helix</keyword>
<reference evidence="12" key="1">
    <citation type="journal article" date="2020" name="Appl. Environ. Microbiol.">
        <title>Medium-Chain Fatty Acid Synthesis by 'Candidatus Weimeria bifida' gen. nov., sp. nov., and 'Candidatus Pseudoramibacter fermentans' sp. nov.</title>
        <authorList>
            <person name="Scarborough M.J."/>
            <person name="Myers K.S."/>
            <person name="Donohue T.J."/>
            <person name="Noguera D.R."/>
        </authorList>
    </citation>
    <scope>NUCLEOTIDE SEQUENCE</scope>
    <source>
        <strain evidence="12">LCO1.1</strain>
    </source>
</reference>
<name>A0A6N7J2G9_9FIRM</name>
<evidence type="ECO:0000256" key="2">
    <source>
        <dbReference type="ARBA" id="ARBA00022448"/>
    </source>
</evidence>
<keyword evidence="5" id="KW-0547">Nucleotide-binding</keyword>
<dbReference type="InterPro" id="IPR017871">
    <property type="entry name" value="ABC_transporter-like_CS"/>
</dbReference>
<dbReference type="SUPFAM" id="SSF52540">
    <property type="entry name" value="P-loop containing nucleoside triphosphate hydrolases"/>
    <property type="match status" value="1"/>
</dbReference>
<dbReference type="Gene3D" id="1.20.1560.10">
    <property type="entry name" value="ABC transporter type 1, transmembrane domain"/>
    <property type="match status" value="1"/>
</dbReference>
<keyword evidence="3" id="KW-1003">Cell membrane</keyword>
<dbReference type="InterPro" id="IPR003439">
    <property type="entry name" value="ABC_transporter-like_ATP-bd"/>
</dbReference>
<dbReference type="SMART" id="SM00382">
    <property type="entry name" value="AAA"/>
    <property type="match status" value="1"/>
</dbReference>
<dbReference type="AlphaFoldDB" id="A0A6N7J2G9"/>
<dbReference type="PANTHER" id="PTHR43394:SF1">
    <property type="entry name" value="ATP-BINDING CASSETTE SUB-FAMILY B MEMBER 10, MITOCHONDRIAL"/>
    <property type="match status" value="1"/>
</dbReference>
<feature type="transmembrane region" description="Helical" evidence="9">
    <location>
        <begin position="238"/>
        <end position="258"/>
    </location>
</feature>
<dbReference type="PROSITE" id="PS50929">
    <property type="entry name" value="ABC_TM1F"/>
    <property type="match status" value="1"/>
</dbReference>
<sequence length="577" mass="63776">MRFAAHYLGDYKKESLLAPVFKMLEAIFELLVPLVMAKIIDVGIANKDAGYILKMCGVLIIFAVVGLVVAIIAQYFSAKAAINAAGKIREDVFFHIMKFSRGSLEKAGTASLVTRITNDVNQVQNGMNMFLRLFLRSPFIVFGAMIMSFTVDVKAALVFCVVIPLLGLIVYLVMRATLPKFKRIQEGLEKILLTVNENLEGVRVIRAFRVEDKQDRRFKDETADLYGRQISTGRLSALLNPATYAVINLGIASILWISGARVNAGILTQGETVALVNYMSQILIELIKLANLIILLTRALSSCGRLQEILEMNPDERVHEEAAAKESDDTAIEFKNLSFTYPGSRDSSLSDINVSIKKGQSLGIIGGTGSGKSSLVRLLRHAYDPTSGELLLFGNDIKTYSDEELVKMIGHVPQKANLFTGTISYNLRLAKPDASEQEMWDALEAAQAKEIVENKEKKLEEPVLRGGTNFSGGQKQRLTIARALIKKPQILILDDSASALDMLTERHLHEAILKLPWHPTSVIISQRASSVMTCDQILVLEGGKPVGLGTSDELLKTCPIYKEIYTTQFEYKEEGRS</sequence>
<evidence type="ECO:0000256" key="3">
    <source>
        <dbReference type="ARBA" id="ARBA00022475"/>
    </source>
</evidence>
<dbReference type="InterPro" id="IPR027417">
    <property type="entry name" value="P-loop_NTPase"/>
</dbReference>
<evidence type="ECO:0000256" key="9">
    <source>
        <dbReference type="SAM" id="Phobius"/>
    </source>
</evidence>
<dbReference type="EMBL" id="VOGC01000009">
    <property type="protein sequence ID" value="MQN02265.1"/>
    <property type="molecule type" value="Genomic_DNA"/>
</dbReference>
<dbReference type="GO" id="GO:0015421">
    <property type="term" value="F:ABC-type oligopeptide transporter activity"/>
    <property type="evidence" value="ECO:0007669"/>
    <property type="project" value="TreeGrafter"/>
</dbReference>
<organism evidence="12 13">
    <name type="scientific">Candidatus Weimeria bifida</name>
    <dbReference type="NCBI Taxonomy" id="2599074"/>
    <lineage>
        <taxon>Bacteria</taxon>
        <taxon>Bacillati</taxon>
        <taxon>Bacillota</taxon>
        <taxon>Clostridia</taxon>
        <taxon>Lachnospirales</taxon>
        <taxon>Lachnospiraceae</taxon>
        <taxon>Candidatus Weimeria</taxon>
    </lineage>
</organism>
<keyword evidence="8 9" id="KW-0472">Membrane</keyword>
<proteinExistence type="predicted"/>
<feature type="transmembrane region" description="Helical" evidence="9">
    <location>
        <begin position="133"/>
        <end position="150"/>
    </location>
</feature>
<keyword evidence="4 9" id="KW-0812">Transmembrane</keyword>
<gene>
    <name evidence="12" type="ORF">FRC54_10340</name>
</gene>
<dbReference type="GO" id="GO:0016887">
    <property type="term" value="F:ATP hydrolysis activity"/>
    <property type="evidence" value="ECO:0007669"/>
    <property type="project" value="InterPro"/>
</dbReference>
<dbReference type="PANTHER" id="PTHR43394">
    <property type="entry name" value="ATP-DEPENDENT PERMEASE MDL1, MITOCHONDRIAL"/>
    <property type="match status" value="1"/>
</dbReference>
<dbReference type="InterPro" id="IPR039421">
    <property type="entry name" value="Type_1_exporter"/>
</dbReference>
<feature type="transmembrane region" description="Helical" evidence="9">
    <location>
        <begin position="52"/>
        <end position="73"/>
    </location>
</feature>
<evidence type="ECO:0000313" key="13">
    <source>
        <dbReference type="Proteomes" id="UP000460257"/>
    </source>
</evidence>
<evidence type="ECO:0000259" key="10">
    <source>
        <dbReference type="PROSITE" id="PS50893"/>
    </source>
</evidence>
<dbReference type="PROSITE" id="PS50893">
    <property type="entry name" value="ABC_TRANSPORTER_2"/>
    <property type="match status" value="1"/>
</dbReference>
<feature type="domain" description="ABC transporter" evidence="10">
    <location>
        <begin position="332"/>
        <end position="567"/>
    </location>
</feature>
<comment type="caution">
    <text evidence="12">The sequence shown here is derived from an EMBL/GenBank/DDBJ whole genome shotgun (WGS) entry which is preliminary data.</text>
</comment>
<evidence type="ECO:0000256" key="8">
    <source>
        <dbReference type="ARBA" id="ARBA00023136"/>
    </source>
</evidence>
<dbReference type="Pfam" id="PF00005">
    <property type="entry name" value="ABC_tran"/>
    <property type="match status" value="1"/>
</dbReference>
<dbReference type="CDD" id="cd18548">
    <property type="entry name" value="ABC_6TM_Tm287_like"/>
    <property type="match status" value="1"/>
</dbReference>
<evidence type="ECO:0000256" key="6">
    <source>
        <dbReference type="ARBA" id="ARBA00022840"/>
    </source>
</evidence>
<evidence type="ECO:0000256" key="5">
    <source>
        <dbReference type="ARBA" id="ARBA00022741"/>
    </source>
</evidence>
<dbReference type="InterPro" id="IPR003593">
    <property type="entry name" value="AAA+_ATPase"/>
</dbReference>
<dbReference type="SUPFAM" id="SSF90123">
    <property type="entry name" value="ABC transporter transmembrane region"/>
    <property type="match status" value="1"/>
</dbReference>
<keyword evidence="2" id="KW-0813">Transport</keyword>
<evidence type="ECO:0000256" key="7">
    <source>
        <dbReference type="ARBA" id="ARBA00022989"/>
    </source>
</evidence>